<protein>
    <submittedName>
        <fullName evidence="3">Uncharacterized protein</fullName>
    </submittedName>
</protein>
<feature type="compositionally biased region" description="Polar residues" evidence="1">
    <location>
        <begin position="44"/>
        <end position="58"/>
    </location>
</feature>
<dbReference type="EMBL" id="JACBAF010002291">
    <property type="protein sequence ID" value="KAF7158347.1"/>
    <property type="molecule type" value="Genomic_DNA"/>
</dbReference>
<feature type="region of interest" description="Disordered" evidence="1">
    <location>
        <begin position="1"/>
        <end position="195"/>
    </location>
</feature>
<accession>A0A8H6PQ52</accession>
<gene>
    <name evidence="2" type="ORF">CNMCM5793_007641</name>
    <name evidence="3" type="ORF">CNMCM6106_004843</name>
</gene>
<evidence type="ECO:0000313" key="4">
    <source>
        <dbReference type="Proteomes" id="UP000630445"/>
    </source>
</evidence>
<evidence type="ECO:0000313" key="3">
    <source>
        <dbReference type="EMBL" id="KAF7158347.1"/>
    </source>
</evidence>
<evidence type="ECO:0000256" key="1">
    <source>
        <dbReference type="SAM" id="MobiDB-lite"/>
    </source>
</evidence>
<feature type="compositionally biased region" description="Basic and acidic residues" evidence="1">
    <location>
        <begin position="128"/>
        <end position="181"/>
    </location>
</feature>
<evidence type="ECO:0000313" key="2">
    <source>
        <dbReference type="EMBL" id="KAF7118235.1"/>
    </source>
</evidence>
<comment type="caution">
    <text evidence="3">The sequence shown here is derived from an EMBL/GenBank/DDBJ whole genome shotgun (WGS) entry which is preliminary data.</text>
</comment>
<organism evidence="3 5">
    <name type="scientific">Aspergillus hiratsukae</name>
    <dbReference type="NCBI Taxonomy" id="1194566"/>
    <lineage>
        <taxon>Eukaryota</taxon>
        <taxon>Fungi</taxon>
        <taxon>Dikarya</taxon>
        <taxon>Ascomycota</taxon>
        <taxon>Pezizomycotina</taxon>
        <taxon>Eurotiomycetes</taxon>
        <taxon>Eurotiomycetidae</taxon>
        <taxon>Eurotiales</taxon>
        <taxon>Aspergillaceae</taxon>
        <taxon>Aspergillus</taxon>
        <taxon>Aspergillus subgen. Fumigati</taxon>
    </lineage>
</organism>
<proteinExistence type="predicted"/>
<feature type="compositionally biased region" description="Basic and acidic residues" evidence="1">
    <location>
        <begin position="62"/>
        <end position="72"/>
    </location>
</feature>
<name>A0A8H6PQ52_9EURO</name>
<reference evidence="3" key="1">
    <citation type="submission" date="2020-06" db="EMBL/GenBank/DDBJ databases">
        <title>Draft genome sequences of strains closely related to Aspergillus parafelis and Aspergillus hiratsukae.</title>
        <authorList>
            <person name="Dos Santos R.A.C."/>
            <person name="Rivero-Menendez O."/>
            <person name="Steenwyk J.L."/>
            <person name="Mead M.E."/>
            <person name="Goldman G.H."/>
            <person name="Alastruey-Izquierdo A."/>
            <person name="Rokas A."/>
        </authorList>
    </citation>
    <scope>NUCLEOTIDE SEQUENCE</scope>
    <source>
        <strain evidence="2">CNM-CM5793</strain>
        <strain evidence="3">CNM-CM6106</strain>
    </source>
</reference>
<dbReference type="Proteomes" id="UP000630445">
    <property type="component" value="Unassembled WGS sequence"/>
</dbReference>
<sequence length="195" mass="21394">MEPPEQPAQPPEQAAYDQPENPVDQTPQEQRAPPQQRQRGDPVSSITRRTADSNPSSDEQLENLKQRREQEQKNLQAASDVDLGYGVEHQPAEGDIAQAVRQKSKRAQAGAHAGPVGSAQGPGNPGFGEERDLASDMGRKREEHDRILGDRYERSPPEPDGEAAEREALRQRKLKEEENLDVKGAVRAGTGDPVA</sequence>
<dbReference type="AlphaFoldDB" id="A0A8H6PQ52"/>
<feature type="compositionally biased region" description="Pro residues" evidence="1">
    <location>
        <begin position="1"/>
        <end position="10"/>
    </location>
</feature>
<feature type="compositionally biased region" description="Low complexity" evidence="1">
    <location>
        <begin position="25"/>
        <end position="37"/>
    </location>
</feature>
<evidence type="ECO:0000313" key="5">
    <source>
        <dbReference type="Proteomes" id="UP000662466"/>
    </source>
</evidence>
<dbReference type="EMBL" id="JACBAD010002073">
    <property type="protein sequence ID" value="KAF7118235.1"/>
    <property type="molecule type" value="Genomic_DNA"/>
</dbReference>
<keyword evidence="4" id="KW-1185">Reference proteome</keyword>
<dbReference type="Proteomes" id="UP000662466">
    <property type="component" value="Unassembled WGS sequence"/>
</dbReference>
<dbReference type="OrthoDB" id="4509376at2759"/>